<dbReference type="InterPro" id="IPR037171">
    <property type="entry name" value="NagB/RpiA_transferase-like"/>
</dbReference>
<dbReference type="InterPro" id="IPR017821">
    <property type="entry name" value="Succinate_CoA_transferase"/>
</dbReference>
<feature type="binding site" evidence="3">
    <location>
        <position position="425"/>
    </location>
    <ligand>
        <name>CoA</name>
        <dbReference type="ChEBI" id="CHEBI:57287"/>
    </ligand>
</feature>
<dbReference type="InterPro" id="IPR046433">
    <property type="entry name" value="ActCoA_hydro"/>
</dbReference>
<dbReference type="PANTHER" id="PTHR43609">
    <property type="entry name" value="ACETYL-COA HYDROLASE"/>
    <property type="match status" value="1"/>
</dbReference>
<dbReference type="GO" id="GO:0006084">
    <property type="term" value="P:acetyl-CoA metabolic process"/>
    <property type="evidence" value="ECO:0007669"/>
    <property type="project" value="InterPro"/>
</dbReference>
<evidence type="ECO:0000313" key="7">
    <source>
        <dbReference type="Proteomes" id="UP000012371"/>
    </source>
</evidence>
<dbReference type="InterPro" id="IPR026888">
    <property type="entry name" value="AcetylCoA_hyd_C"/>
</dbReference>
<evidence type="ECO:0000256" key="2">
    <source>
        <dbReference type="PIRSR" id="PIRSR617821-1"/>
    </source>
</evidence>
<evidence type="ECO:0000256" key="3">
    <source>
        <dbReference type="PIRSR" id="PIRSR617821-2"/>
    </source>
</evidence>
<dbReference type="Gene3D" id="3.40.1080.20">
    <property type="entry name" value="Acetyl-CoA hydrolase/transferase C-terminal domain"/>
    <property type="match status" value="1"/>
</dbReference>
<organism evidence="6 7">
    <name type="scientific">Leptospira terpstrae serovar Hualin str. LT 11-33 = ATCC 700639</name>
    <dbReference type="NCBI Taxonomy" id="1257025"/>
    <lineage>
        <taxon>Bacteria</taxon>
        <taxon>Pseudomonadati</taxon>
        <taxon>Spirochaetota</taxon>
        <taxon>Spirochaetia</taxon>
        <taxon>Leptospirales</taxon>
        <taxon>Leptospiraceae</taxon>
        <taxon>Leptospira</taxon>
    </lineage>
</organism>
<dbReference type="EC" id="2.8.3.-" evidence="6"/>
<dbReference type="GO" id="GO:0008775">
    <property type="term" value="F:acetate CoA-transferase activity"/>
    <property type="evidence" value="ECO:0007669"/>
    <property type="project" value="InterPro"/>
</dbReference>
<dbReference type="Gene3D" id="3.30.750.70">
    <property type="entry name" value="4-hydroxybutyrate coenzyme like domains"/>
    <property type="match status" value="1"/>
</dbReference>
<feature type="binding site" evidence="3">
    <location>
        <position position="405"/>
    </location>
    <ligand>
        <name>CoA</name>
        <dbReference type="ChEBI" id="CHEBI:57287"/>
    </ligand>
</feature>
<comment type="similarity">
    <text evidence="1">Belongs to the acetyl-CoA hydrolase/transferase family.</text>
</comment>
<feature type="binding site" evidence="3">
    <location>
        <position position="381"/>
    </location>
    <ligand>
        <name>CoA</name>
        <dbReference type="ChEBI" id="CHEBI:57287"/>
    </ligand>
</feature>
<dbReference type="Proteomes" id="UP000012371">
    <property type="component" value="Unassembled WGS sequence"/>
</dbReference>
<keyword evidence="7" id="KW-1185">Reference proteome</keyword>
<feature type="binding site" evidence="3">
    <location>
        <position position="401"/>
    </location>
    <ligand>
        <name>CoA</name>
        <dbReference type="ChEBI" id="CHEBI:57287"/>
    </ligand>
</feature>
<feature type="domain" description="Acetyl-CoA hydrolase/transferase C-terminal" evidence="5">
    <location>
        <begin position="340"/>
        <end position="486"/>
    </location>
</feature>
<dbReference type="SUPFAM" id="SSF100950">
    <property type="entry name" value="NagB/RpiA/CoA transferase-like"/>
    <property type="match status" value="2"/>
</dbReference>
<dbReference type="Pfam" id="PF02550">
    <property type="entry name" value="AcetylCoA_hydro"/>
    <property type="match status" value="1"/>
</dbReference>
<dbReference type="NCBIfam" id="TIGR03458">
    <property type="entry name" value="YgfH_subfam"/>
    <property type="match status" value="1"/>
</dbReference>
<reference evidence="6" key="1">
    <citation type="submission" date="2013-03" db="EMBL/GenBank/DDBJ databases">
        <authorList>
            <person name="Harkins D.M."/>
            <person name="Durkin A.S."/>
            <person name="Brinkac L.M."/>
            <person name="Haft D.H."/>
            <person name="Selengut J.D."/>
            <person name="Sanka R."/>
            <person name="DePew J."/>
            <person name="Purushe J."/>
            <person name="Hartskeerl R.A."/>
            <person name="Ahmed A."/>
            <person name="van der Linden H."/>
            <person name="Goris M.G.A."/>
            <person name="Vinetz J.M."/>
            <person name="Sutton G.G."/>
            <person name="Nierman W.C."/>
            <person name="Fouts D.E."/>
        </authorList>
    </citation>
    <scope>NUCLEOTIDE SEQUENCE [LARGE SCALE GENOMIC DNA]</scope>
    <source>
        <strain evidence="6">LT 11-33</strain>
    </source>
</reference>
<dbReference type="GO" id="GO:0006083">
    <property type="term" value="P:acetate metabolic process"/>
    <property type="evidence" value="ECO:0007669"/>
    <property type="project" value="InterPro"/>
</dbReference>
<sequence>MDFLFLGNLFIFGQRREFTLMAVTNALIEQKIKSAEEVAALLPRNVTLGCSGFTPAGYPKLIPVAFAKRIEDEKKLGNEFSINLYAGASTGEELDGALAKTGALKLRIPYQSNSHLRNLINQGETDFIDMHLSHVVKYIEHGILPKIDAAIVEAIEVTVDGKIYLSTSSGMSATYIQNAESVYIELTDTHPLELKGYHDIYLPNHHEKGLPINILNPGDRIGLPYIQVSPDKIKGIVRSNKPDAATVFKTPDEDCQNIAAHVLSFIQHEIKKGRIPKEYLPYQNGVGNIANAVLASMAKDPNFHSIQMYTEVVQDSVFDLIDAGKLEIASTSALTFSEKGLKRFHENISEWKSKFVIRPQEISNHPEVIRRMGLIAMNTAIEVDIYGNVNSTHVMGTSMMNGIGGSGDFTRNSHLCIFMTPSLAKEGNISAVVPMVSHTDHNEHSTMIFVTEQGLADLRGCPPKKRAELIINNCAHPIYRDKLREYYENALRVSKGKHTPHDLEKALSWHVQFLKTGSMK</sequence>
<evidence type="ECO:0000313" key="6">
    <source>
        <dbReference type="EMBL" id="EMY60454.1"/>
    </source>
</evidence>
<dbReference type="AlphaFoldDB" id="N1VL70"/>
<dbReference type="Pfam" id="PF13336">
    <property type="entry name" value="AcetylCoA_hyd_C"/>
    <property type="match status" value="1"/>
</dbReference>
<dbReference type="PANTHER" id="PTHR43609:SF1">
    <property type="entry name" value="ACETYL-COA HYDROLASE"/>
    <property type="match status" value="1"/>
</dbReference>
<keyword evidence="6" id="KW-0808">Transferase</keyword>
<evidence type="ECO:0000259" key="5">
    <source>
        <dbReference type="Pfam" id="PF13336"/>
    </source>
</evidence>
<accession>N1VL70</accession>
<proteinExistence type="inferred from homology"/>
<gene>
    <name evidence="6" type="ORF">LEP1GSC203_2454</name>
</gene>
<dbReference type="GO" id="GO:0003986">
    <property type="term" value="F:acetyl-CoA hydrolase activity"/>
    <property type="evidence" value="ECO:0007669"/>
    <property type="project" value="TreeGrafter"/>
</dbReference>
<dbReference type="InterPro" id="IPR003702">
    <property type="entry name" value="ActCoA_hydro_N"/>
</dbReference>
<evidence type="ECO:0000256" key="1">
    <source>
        <dbReference type="ARBA" id="ARBA00009632"/>
    </source>
</evidence>
<protein>
    <submittedName>
        <fullName evidence="6">Succinate CoA transferase</fullName>
        <ecNumber evidence="6">2.8.3.-</ecNumber>
    </submittedName>
</protein>
<feature type="domain" description="Acetyl-CoA hydrolase/transferase N-terminal" evidence="4">
    <location>
        <begin position="29"/>
        <end position="234"/>
    </location>
</feature>
<dbReference type="InterPro" id="IPR038460">
    <property type="entry name" value="AcetylCoA_hyd_C_sf"/>
</dbReference>
<dbReference type="EMBL" id="AOGW02000016">
    <property type="protein sequence ID" value="EMY60454.1"/>
    <property type="molecule type" value="Genomic_DNA"/>
</dbReference>
<dbReference type="FunFam" id="3.40.1080.20:FF:000001">
    <property type="entry name" value="Acetyl-CoA hydrolase Ach1"/>
    <property type="match status" value="1"/>
</dbReference>
<comment type="caution">
    <text evidence="6">The sequence shown here is derived from an EMBL/GenBank/DDBJ whole genome shotgun (WGS) entry which is preliminary data.</text>
</comment>
<evidence type="ECO:0000259" key="4">
    <source>
        <dbReference type="Pfam" id="PF02550"/>
    </source>
</evidence>
<name>N1VL70_9LEPT</name>
<dbReference type="Gene3D" id="3.40.1080.10">
    <property type="entry name" value="Glutaconate Coenzyme A-transferase"/>
    <property type="match status" value="1"/>
</dbReference>
<feature type="active site" description="5-glutamyl coenzyme A thioester intermediate" evidence="2">
    <location>
        <position position="311"/>
    </location>
</feature>
<dbReference type="STRING" id="1257025.LEP1GSC203_2454"/>